<dbReference type="CDD" id="cd16405">
    <property type="entry name" value="RepB_like_N"/>
    <property type="match status" value="1"/>
</dbReference>
<evidence type="ECO:0000259" key="2">
    <source>
        <dbReference type="SMART" id="SM00470"/>
    </source>
</evidence>
<dbReference type="SUPFAM" id="SSF110849">
    <property type="entry name" value="ParB/Sulfiredoxin"/>
    <property type="match status" value="1"/>
</dbReference>
<keyword evidence="3" id="KW-0614">Plasmid</keyword>
<keyword evidence="4" id="KW-1185">Reference proteome</keyword>
<gene>
    <name evidence="3" type="ORF">NT26_p10350</name>
</gene>
<dbReference type="InterPro" id="IPR037972">
    <property type="entry name" value="RepB_N"/>
</dbReference>
<dbReference type="InterPro" id="IPR003115">
    <property type="entry name" value="ParB_N"/>
</dbReference>
<dbReference type="RefSeq" id="WP_052642909.1">
    <property type="nucleotide sequence ID" value="NZ_FO082821.1"/>
</dbReference>
<dbReference type="InterPro" id="IPR017819">
    <property type="entry name" value="Plasmid_partition_RepB"/>
</dbReference>
<dbReference type="InterPro" id="IPR011111">
    <property type="entry name" value="Plasmid_RepB"/>
</dbReference>
<dbReference type="GO" id="GO:0003677">
    <property type="term" value="F:DNA binding"/>
    <property type="evidence" value="ECO:0007669"/>
    <property type="project" value="InterPro"/>
</dbReference>
<dbReference type="PANTHER" id="PTHR33375">
    <property type="entry name" value="CHROMOSOME-PARTITIONING PROTEIN PARB-RELATED"/>
    <property type="match status" value="1"/>
</dbReference>
<dbReference type="EMBL" id="FO082821">
    <property type="protein sequence ID" value="CCF22369.1"/>
    <property type="molecule type" value="Genomic_DNA"/>
</dbReference>
<dbReference type="NCBIfam" id="TIGR03454">
    <property type="entry name" value="partition_RepB"/>
    <property type="match status" value="1"/>
</dbReference>
<organism evidence="3 4">
    <name type="scientific">Pseudorhizobium banfieldiae</name>
    <dbReference type="NCBI Taxonomy" id="1125847"/>
    <lineage>
        <taxon>Bacteria</taxon>
        <taxon>Pseudomonadati</taxon>
        <taxon>Pseudomonadota</taxon>
        <taxon>Alphaproteobacteria</taxon>
        <taxon>Hyphomicrobiales</taxon>
        <taxon>Rhizobiaceae</taxon>
        <taxon>Rhizobium/Agrobacterium group</taxon>
        <taxon>Pseudorhizobium</taxon>
    </lineage>
</organism>
<name>L0NN73_9HYPH</name>
<dbReference type="NCBIfam" id="TIGR00180">
    <property type="entry name" value="parB_part"/>
    <property type="match status" value="1"/>
</dbReference>
<dbReference type="InterPro" id="IPR036086">
    <property type="entry name" value="ParB/Sulfiredoxin_sf"/>
</dbReference>
<dbReference type="GO" id="GO:0005694">
    <property type="term" value="C:chromosome"/>
    <property type="evidence" value="ECO:0007669"/>
    <property type="project" value="TreeGrafter"/>
</dbReference>
<dbReference type="Gene3D" id="3.90.1530.30">
    <property type="match status" value="1"/>
</dbReference>
<dbReference type="InterPro" id="IPR050336">
    <property type="entry name" value="Chromosome_partition/occlusion"/>
</dbReference>
<dbReference type="Pfam" id="PF07506">
    <property type="entry name" value="RepB"/>
    <property type="match status" value="1"/>
</dbReference>
<dbReference type="KEGG" id="rht:NT26_p10350"/>
<sequence>MARKNLLASVTATLGGEVAPSEARSDYTKRGASRSMLQSLDEMAEASLRLIEGETVVSIDPGLLEGSFLADRIGEEAEEFHALKVAIETSGQSTPILVRPHPNDAGRYQIIYGHRRAKAARELGIQVRAVVKQMADIEHIIAQGQENTARADLTFIEKALFAKKLLSRGMKKDVAKAALTVDDTVLSRMLSVVEIVPEPVMEAVGAGKGIGRDRWEELKKLVALPAGAARAIEFVATDEFKCAQGGGEAFNLLLAHLKSSGRKPRKLKAARAVQAWSHPSNSIIVTPKSKPNGFVLDLSEKDANPFGEWITQNLDGLYEAFRESRKSSTGD</sequence>
<dbReference type="Proteomes" id="UP000010792">
    <property type="component" value="Plasmid NT26_p1"/>
</dbReference>
<evidence type="ECO:0000313" key="3">
    <source>
        <dbReference type="EMBL" id="CCF22369.1"/>
    </source>
</evidence>
<dbReference type="GO" id="GO:0007059">
    <property type="term" value="P:chromosome segregation"/>
    <property type="evidence" value="ECO:0007669"/>
    <property type="project" value="TreeGrafter"/>
</dbReference>
<dbReference type="PANTHER" id="PTHR33375:SF1">
    <property type="entry name" value="CHROMOSOME-PARTITIONING PROTEIN PARB-RELATED"/>
    <property type="match status" value="1"/>
</dbReference>
<protein>
    <submittedName>
        <fullName evidence="3">Plasmid partitioning protein RepB</fullName>
    </submittedName>
</protein>
<comment type="similarity">
    <text evidence="1">Belongs to the ParB family.</text>
</comment>
<dbReference type="SMART" id="SM00470">
    <property type="entry name" value="ParB"/>
    <property type="match status" value="1"/>
</dbReference>
<dbReference type="SUPFAM" id="SSF109709">
    <property type="entry name" value="KorB DNA-binding domain-like"/>
    <property type="match status" value="1"/>
</dbReference>
<geneLocation type="plasmid" evidence="3 4">
    <name>NT26_p1</name>
</geneLocation>
<feature type="domain" description="ParB-like N-terminal" evidence="2">
    <location>
        <begin position="57"/>
        <end position="148"/>
    </location>
</feature>
<accession>L0NN73</accession>
<evidence type="ECO:0000313" key="4">
    <source>
        <dbReference type="Proteomes" id="UP000010792"/>
    </source>
</evidence>
<reference evidence="3 4" key="1">
    <citation type="journal article" date="2013" name="Genome Biol. Evol.">
        <title>Life in an arsenic-containing gold mine: genome and physiology of the autotrophic arsenite-oxidizing bacterium rhizobium sp. NT-26.</title>
        <authorList>
            <person name="Andres J."/>
            <person name="Arsene-Ploetze F."/>
            <person name="Barbe V."/>
            <person name="Brochier-Armanet C."/>
            <person name="Cleiss-Arnold J."/>
            <person name="Coppee J.Y."/>
            <person name="Dillies M.A."/>
            <person name="Geist"/>
            <person name="L"/>
            <person name="Joublin A."/>
            <person name="Koechler S."/>
            <person name="Lassalle F."/>
            <person name="Marchal M."/>
            <person name="Medigue C."/>
            <person name="Muller D."/>
            <person name="Nesme X."/>
            <person name="Plewniak F."/>
            <person name="Proux C."/>
            <person name="Ramirez-Bahena M.H."/>
            <person name="Schenowitz C."/>
            <person name="Sismeiro O."/>
            <person name="Vallenet D."/>
            <person name="Santini J.M."/>
            <person name="Bertin P.N."/>
        </authorList>
    </citation>
    <scope>NUCLEOTIDE SEQUENCE [LARGE SCALE GENOMIC DNA]</scope>
    <source>
        <strain evidence="3 4">NT-26</strain>
        <plasmid evidence="3 4">NT26_p1</plasmid>
    </source>
</reference>
<dbReference type="Pfam" id="PF02195">
    <property type="entry name" value="ParB_N"/>
    <property type="match status" value="1"/>
</dbReference>
<dbReference type="OrthoDB" id="7908920at2"/>
<dbReference type="InterPro" id="IPR004437">
    <property type="entry name" value="ParB/RepB/Spo0J"/>
</dbReference>
<dbReference type="AlphaFoldDB" id="L0NN73"/>
<proteinExistence type="inferred from homology"/>
<dbReference type="Gene3D" id="1.10.10.2830">
    <property type="match status" value="1"/>
</dbReference>
<evidence type="ECO:0000256" key="1">
    <source>
        <dbReference type="ARBA" id="ARBA00006295"/>
    </source>
</evidence>